<evidence type="ECO:0000313" key="1">
    <source>
        <dbReference type="EMBL" id="KAJ8117364.1"/>
    </source>
</evidence>
<gene>
    <name evidence="1" type="ORF">ONZ43_g4225</name>
</gene>
<accession>A0ACC2IQ84</accession>
<protein>
    <submittedName>
        <fullName evidence="1">Uncharacterized protein</fullName>
    </submittedName>
</protein>
<dbReference type="EMBL" id="JAPESX010001104">
    <property type="protein sequence ID" value="KAJ8117364.1"/>
    <property type="molecule type" value="Genomic_DNA"/>
</dbReference>
<proteinExistence type="predicted"/>
<evidence type="ECO:0000313" key="2">
    <source>
        <dbReference type="Proteomes" id="UP001153334"/>
    </source>
</evidence>
<comment type="caution">
    <text evidence="1">The sequence shown here is derived from an EMBL/GenBank/DDBJ whole genome shotgun (WGS) entry which is preliminary data.</text>
</comment>
<keyword evidence="2" id="KW-1185">Reference proteome</keyword>
<sequence>MDQGNTSGGGKDADDNKSQQSTTADPPSDASGEEHSPERALSEDQMDRVGRLRQQRNVTAADLVSLGFSIPPQLDGMQLEIVTTEEFLERLKNKPADGTWLYGFLGDIPRNSPQQAQDHPEQELGELCEICVSDTHTTEDCPELDDEALSSDESGAQPDVPSDDQAAQFDSTSKDNDTK</sequence>
<name>A0ACC2IQ84_9PEZI</name>
<dbReference type="Proteomes" id="UP001153334">
    <property type="component" value="Unassembled WGS sequence"/>
</dbReference>
<reference evidence="1" key="1">
    <citation type="submission" date="2022-11" db="EMBL/GenBank/DDBJ databases">
        <title>Genome Sequence of Nemania bipapillata.</title>
        <authorList>
            <person name="Buettner E."/>
        </authorList>
    </citation>
    <scope>NUCLEOTIDE SEQUENCE</scope>
    <source>
        <strain evidence="1">CP14</strain>
    </source>
</reference>
<organism evidence="1 2">
    <name type="scientific">Nemania bipapillata</name>
    <dbReference type="NCBI Taxonomy" id="110536"/>
    <lineage>
        <taxon>Eukaryota</taxon>
        <taxon>Fungi</taxon>
        <taxon>Dikarya</taxon>
        <taxon>Ascomycota</taxon>
        <taxon>Pezizomycotina</taxon>
        <taxon>Sordariomycetes</taxon>
        <taxon>Xylariomycetidae</taxon>
        <taxon>Xylariales</taxon>
        <taxon>Xylariaceae</taxon>
        <taxon>Nemania</taxon>
    </lineage>
</organism>